<dbReference type="OrthoDB" id="3838338at2759"/>
<feature type="domain" description="RING-type" evidence="3">
    <location>
        <begin position="2"/>
        <end position="43"/>
    </location>
</feature>
<evidence type="ECO:0000256" key="1">
    <source>
        <dbReference type="PROSITE-ProRule" id="PRU00175"/>
    </source>
</evidence>
<evidence type="ECO:0000313" key="4">
    <source>
        <dbReference type="EMBL" id="KIY92066.1"/>
    </source>
</evidence>
<evidence type="ECO:0000313" key="5">
    <source>
        <dbReference type="Proteomes" id="UP000054498"/>
    </source>
</evidence>
<feature type="compositionally biased region" description="Pro residues" evidence="2">
    <location>
        <begin position="70"/>
        <end position="87"/>
    </location>
</feature>
<dbReference type="GO" id="GO:0043022">
    <property type="term" value="F:ribosome binding"/>
    <property type="evidence" value="ECO:0007669"/>
    <property type="project" value="TreeGrafter"/>
</dbReference>
<dbReference type="GeneID" id="25733603"/>
<name>A0A0D2LQ41_9CHLO</name>
<dbReference type="GO" id="GO:0008270">
    <property type="term" value="F:zinc ion binding"/>
    <property type="evidence" value="ECO:0007669"/>
    <property type="project" value="UniProtKB-KW"/>
</dbReference>
<reference evidence="4 5" key="1">
    <citation type="journal article" date="2013" name="BMC Genomics">
        <title>Reconstruction of the lipid metabolism for the microalga Monoraphidium neglectum from its genome sequence reveals characteristics suitable for biofuel production.</title>
        <authorList>
            <person name="Bogen C."/>
            <person name="Al-Dilaimi A."/>
            <person name="Albersmeier A."/>
            <person name="Wichmann J."/>
            <person name="Grundmann M."/>
            <person name="Rupp O."/>
            <person name="Lauersen K.J."/>
            <person name="Blifernez-Klassen O."/>
            <person name="Kalinowski J."/>
            <person name="Goesmann A."/>
            <person name="Mussgnug J.H."/>
            <person name="Kruse O."/>
        </authorList>
    </citation>
    <scope>NUCLEOTIDE SEQUENCE [LARGE SCALE GENOMIC DNA]</scope>
    <source>
        <strain evidence="4 5">SAG 48.87</strain>
    </source>
</reference>
<dbReference type="GO" id="GO:0061630">
    <property type="term" value="F:ubiquitin protein ligase activity"/>
    <property type="evidence" value="ECO:0007669"/>
    <property type="project" value="InterPro"/>
</dbReference>
<dbReference type="KEGG" id="mng:MNEG_15897"/>
<dbReference type="RefSeq" id="XP_013891086.1">
    <property type="nucleotide sequence ID" value="XM_014035632.1"/>
</dbReference>
<keyword evidence="5" id="KW-1185">Reference proteome</keyword>
<dbReference type="InterPro" id="IPR013083">
    <property type="entry name" value="Znf_RING/FYVE/PHD"/>
</dbReference>
<protein>
    <recommendedName>
        <fullName evidence="3">RING-type domain-containing protein</fullName>
    </recommendedName>
</protein>
<proteinExistence type="predicted"/>
<feature type="non-terminal residue" evidence="4">
    <location>
        <position position="263"/>
    </location>
</feature>
<feature type="region of interest" description="Disordered" evidence="2">
    <location>
        <begin position="61"/>
        <end position="89"/>
    </location>
</feature>
<gene>
    <name evidence="4" type="ORF">MNEG_15897</name>
</gene>
<sequence>MCVICADRAEAVAVGPCDHSEICHHCCLRLRILYRDARCPLCKADNATVYLTAAASSAPAATVAEGGAPQPQPQPHAPPPPPPPPPSFEELEAARARAPDRFYSGKRWALGVHVDKAMPDPPPALLAPGGGVAAAAALRAWQGRWRVPLHVQLLQWTSRSCPVCDPLGRNRRPFGTPKELREHLLTHGRVQCPVCVQAGRRFPLELEAHQIDDLPRHLARAHKHCAFCDEYYYGDDEMYDHMKRKHFHCGICQAAGTHHLYFA</sequence>
<dbReference type="Pfam" id="PF13920">
    <property type="entry name" value="zf-C3HC4_3"/>
    <property type="match status" value="1"/>
</dbReference>
<dbReference type="EMBL" id="KK105990">
    <property type="protein sequence ID" value="KIY92066.1"/>
    <property type="molecule type" value="Genomic_DNA"/>
</dbReference>
<evidence type="ECO:0000256" key="2">
    <source>
        <dbReference type="SAM" id="MobiDB-lite"/>
    </source>
</evidence>
<dbReference type="AlphaFoldDB" id="A0A0D2LQ41"/>
<dbReference type="Gene3D" id="3.30.40.10">
    <property type="entry name" value="Zinc/RING finger domain, C3HC4 (zinc finger)"/>
    <property type="match status" value="1"/>
</dbReference>
<organism evidence="4 5">
    <name type="scientific">Monoraphidium neglectum</name>
    <dbReference type="NCBI Taxonomy" id="145388"/>
    <lineage>
        <taxon>Eukaryota</taxon>
        <taxon>Viridiplantae</taxon>
        <taxon>Chlorophyta</taxon>
        <taxon>core chlorophytes</taxon>
        <taxon>Chlorophyceae</taxon>
        <taxon>CS clade</taxon>
        <taxon>Sphaeropleales</taxon>
        <taxon>Selenastraceae</taxon>
        <taxon>Monoraphidium</taxon>
    </lineage>
</organism>
<accession>A0A0D2LQ41</accession>
<dbReference type="SMART" id="SM00355">
    <property type="entry name" value="ZnF_C2H2"/>
    <property type="match status" value="2"/>
</dbReference>
<dbReference type="InterPro" id="IPR001841">
    <property type="entry name" value="Znf_RING"/>
</dbReference>
<dbReference type="SUPFAM" id="SSF57850">
    <property type="entry name" value="RING/U-box"/>
    <property type="match status" value="1"/>
</dbReference>
<keyword evidence="1" id="KW-0863">Zinc-finger</keyword>
<dbReference type="Proteomes" id="UP000054498">
    <property type="component" value="Unassembled WGS sequence"/>
</dbReference>
<dbReference type="InterPro" id="IPR044288">
    <property type="entry name" value="ZNF598/HEL2"/>
</dbReference>
<dbReference type="PANTHER" id="PTHR22938:SF0">
    <property type="entry name" value="E3 UBIQUITIN-PROTEIN LIGASE ZNF598"/>
    <property type="match status" value="1"/>
</dbReference>
<dbReference type="InterPro" id="IPR013087">
    <property type="entry name" value="Znf_C2H2_type"/>
</dbReference>
<keyword evidence="1" id="KW-0862">Zinc</keyword>
<dbReference type="GO" id="GO:0016567">
    <property type="term" value="P:protein ubiquitination"/>
    <property type="evidence" value="ECO:0007669"/>
    <property type="project" value="TreeGrafter"/>
</dbReference>
<keyword evidence="1" id="KW-0479">Metal-binding</keyword>
<evidence type="ECO:0000259" key="3">
    <source>
        <dbReference type="PROSITE" id="PS50089"/>
    </source>
</evidence>
<dbReference type="PROSITE" id="PS50089">
    <property type="entry name" value="ZF_RING_2"/>
    <property type="match status" value="1"/>
</dbReference>
<dbReference type="GO" id="GO:0072344">
    <property type="term" value="P:rescue of stalled ribosome"/>
    <property type="evidence" value="ECO:0007669"/>
    <property type="project" value="InterPro"/>
</dbReference>
<dbReference type="PANTHER" id="PTHR22938">
    <property type="entry name" value="ZINC FINGER PROTEIN 598"/>
    <property type="match status" value="1"/>
</dbReference>